<dbReference type="PROSITE" id="PS01058">
    <property type="entry name" value="SAICAR_SYNTHETASE_2"/>
    <property type="match status" value="1"/>
</dbReference>
<keyword evidence="6 11" id="KW-0547">Nucleotide-binding</keyword>
<dbReference type="GO" id="GO:0005524">
    <property type="term" value="F:ATP binding"/>
    <property type="evidence" value="ECO:0007669"/>
    <property type="project" value="UniProtKB-KW"/>
</dbReference>
<evidence type="ECO:0000313" key="13">
    <source>
        <dbReference type="EMBL" id="SUM47191.1"/>
    </source>
</evidence>
<keyword evidence="5 11" id="KW-0436">Ligase</keyword>
<dbReference type="PANTHER" id="PTHR43599">
    <property type="entry name" value="MULTIFUNCTIONAL PROTEIN ADE2"/>
    <property type="match status" value="1"/>
</dbReference>
<dbReference type="Gene3D" id="3.30.200.20">
    <property type="entry name" value="Phosphorylase Kinase, domain 1"/>
    <property type="match status" value="1"/>
</dbReference>
<dbReference type="SUPFAM" id="SSF56104">
    <property type="entry name" value="SAICAR synthase-like"/>
    <property type="match status" value="1"/>
</dbReference>
<evidence type="ECO:0000259" key="12">
    <source>
        <dbReference type="Pfam" id="PF01259"/>
    </source>
</evidence>
<dbReference type="EC" id="6.3.2.6" evidence="3 11"/>
<evidence type="ECO:0000256" key="11">
    <source>
        <dbReference type="HAMAP-Rule" id="MF_00137"/>
    </source>
</evidence>
<dbReference type="InterPro" id="IPR028923">
    <property type="entry name" value="SAICAR_synt/ADE2_N"/>
</dbReference>
<comment type="pathway">
    <text evidence="1 11">Purine metabolism; IMP biosynthesis via de novo pathway; 5-amino-1-(5-phospho-D-ribosyl)imidazole-4-carboxamide from 5-amino-1-(5-phospho-D-ribosyl)imidazole-4-carboxylate: step 1/2.</text>
</comment>
<dbReference type="UniPathway" id="UPA00074">
    <property type="reaction ID" value="UER00131"/>
</dbReference>
<dbReference type="PROSITE" id="PS01057">
    <property type="entry name" value="SAICAR_SYNTHETASE_1"/>
    <property type="match status" value="1"/>
</dbReference>
<evidence type="ECO:0000256" key="3">
    <source>
        <dbReference type="ARBA" id="ARBA00012217"/>
    </source>
</evidence>
<evidence type="ECO:0000256" key="2">
    <source>
        <dbReference type="ARBA" id="ARBA00010190"/>
    </source>
</evidence>
<organism evidence="13 14">
    <name type="scientific">Staphylococcus intermedius NCTC 11048</name>
    <dbReference type="NCBI Taxonomy" id="1141106"/>
    <lineage>
        <taxon>Bacteria</taxon>
        <taxon>Bacillati</taxon>
        <taxon>Bacillota</taxon>
        <taxon>Bacilli</taxon>
        <taxon>Bacillales</taxon>
        <taxon>Staphylococcaceae</taxon>
        <taxon>Staphylococcus</taxon>
        <taxon>Staphylococcus intermedius group</taxon>
    </lineage>
</organism>
<proteinExistence type="inferred from homology"/>
<dbReference type="CDD" id="cd01415">
    <property type="entry name" value="SAICAR_synt_PurC"/>
    <property type="match status" value="1"/>
</dbReference>
<reference evidence="13 14" key="1">
    <citation type="submission" date="2018-06" db="EMBL/GenBank/DDBJ databases">
        <authorList>
            <consortium name="Pathogen Informatics"/>
            <person name="Doyle S."/>
        </authorList>
    </citation>
    <scope>NUCLEOTIDE SEQUENCE [LARGE SCALE GENOMIC DNA]</scope>
    <source>
        <strain evidence="14">NCTC 11048</strain>
    </source>
</reference>
<keyword evidence="7 11" id="KW-0658">Purine biosynthesis</keyword>
<dbReference type="InterPro" id="IPR018236">
    <property type="entry name" value="SAICAR_synthetase_CS"/>
</dbReference>
<dbReference type="NCBIfam" id="TIGR00081">
    <property type="entry name" value="purC"/>
    <property type="match status" value="1"/>
</dbReference>
<gene>
    <name evidence="11 13" type="primary">purC</name>
    <name evidence="13" type="ORF">NCTC11048_02263</name>
</gene>
<name>A0A380GB53_STAIN</name>
<keyword evidence="8 11" id="KW-0067">ATP-binding</keyword>
<evidence type="ECO:0000313" key="14">
    <source>
        <dbReference type="Proteomes" id="UP000255549"/>
    </source>
</evidence>
<dbReference type="InterPro" id="IPR033934">
    <property type="entry name" value="SAICAR_synt_PurC"/>
</dbReference>
<evidence type="ECO:0000256" key="6">
    <source>
        <dbReference type="ARBA" id="ARBA00022741"/>
    </source>
</evidence>
<dbReference type="EMBL" id="UHDP01000003">
    <property type="protein sequence ID" value="SUM47191.1"/>
    <property type="molecule type" value="Genomic_DNA"/>
</dbReference>
<comment type="catalytic activity">
    <reaction evidence="10 11">
        <text>5-amino-1-(5-phospho-D-ribosyl)imidazole-4-carboxylate + L-aspartate + ATP = (2S)-2-[5-amino-1-(5-phospho-beta-D-ribosyl)imidazole-4-carboxamido]succinate + ADP + phosphate + 2 H(+)</text>
        <dbReference type="Rhea" id="RHEA:22628"/>
        <dbReference type="ChEBI" id="CHEBI:15378"/>
        <dbReference type="ChEBI" id="CHEBI:29991"/>
        <dbReference type="ChEBI" id="CHEBI:30616"/>
        <dbReference type="ChEBI" id="CHEBI:43474"/>
        <dbReference type="ChEBI" id="CHEBI:58443"/>
        <dbReference type="ChEBI" id="CHEBI:77657"/>
        <dbReference type="ChEBI" id="CHEBI:456216"/>
        <dbReference type="EC" id="6.3.2.6"/>
    </reaction>
</comment>
<evidence type="ECO:0000256" key="4">
    <source>
        <dbReference type="ARBA" id="ARBA00016460"/>
    </source>
</evidence>
<evidence type="ECO:0000256" key="7">
    <source>
        <dbReference type="ARBA" id="ARBA00022755"/>
    </source>
</evidence>
<dbReference type="GO" id="GO:0004639">
    <property type="term" value="F:phosphoribosylaminoimidazolesuccinocarboxamide synthase activity"/>
    <property type="evidence" value="ECO:0007669"/>
    <property type="project" value="UniProtKB-UniRule"/>
</dbReference>
<dbReference type="FunFam" id="3.30.470.20:FF:000006">
    <property type="entry name" value="Phosphoribosylaminoimidazole-succinocarboxamide synthase"/>
    <property type="match status" value="1"/>
</dbReference>
<dbReference type="GO" id="GO:0006189">
    <property type="term" value="P:'de novo' IMP biosynthetic process"/>
    <property type="evidence" value="ECO:0007669"/>
    <property type="project" value="UniProtKB-UniRule"/>
</dbReference>
<dbReference type="InterPro" id="IPR001636">
    <property type="entry name" value="SAICAR_synth"/>
</dbReference>
<sequence length="235" mass="26723">MQMSLLYEGKAKRVFSTEQSDVLRIEYKDEVTAGNGAKKDAMTGKGRLNNQITSRIFEYIKNEGVDSHFIEQLSETEQLVKAVDIVPLEVVVRNIAAGSITKRLGFEKGHVFDYPFVEFFYKNDDLNDPLITDDHVKLLGIADDATITQLKEQALRINQALIKLMDEMGLALVDFKIEFGVDREGQLLLADEISPDTCRIWDKATQENFDKDVYREDTGSLIDTYQTFLNKLEAL</sequence>
<accession>A0A380GB53</accession>
<protein>
    <recommendedName>
        <fullName evidence="4 11">Phosphoribosylaminoimidazole-succinocarboxamide synthase</fullName>
        <ecNumber evidence="3 11">6.3.2.6</ecNumber>
    </recommendedName>
    <alternativeName>
        <fullName evidence="9 11">SAICAR synthetase</fullName>
    </alternativeName>
</protein>
<dbReference type="STRING" id="1141106.GCA_000308095_01989"/>
<dbReference type="GO" id="GO:0009236">
    <property type="term" value="P:cobalamin biosynthetic process"/>
    <property type="evidence" value="ECO:0007669"/>
    <property type="project" value="InterPro"/>
</dbReference>
<dbReference type="AlphaFoldDB" id="A0A380GB53"/>
<feature type="domain" description="SAICAR synthetase/ADE2 N-terminal" evidence="12">
    <location>
        <begin position="5"/>
        <end position="230"/>
    </location>
</feature>
<evidence type="ECO:0000256" key="8">
    <source>
        <dbReference type="ARBA" id="ARBA00022840"/>
    </source>
</evidence>
<dbReference type="HAMAP" id="MF_00137">
    <property type="entry name" value="SAICAR_synth"/>
    <property type="match status" value="1"/>
</dbReference>
<evidence type="ECO:0000256" key="9">
    <source>
        <dbReference type="ARBA" id="ARBA00030409"/>
    </source>
</evidence>
<dbReference type="PANTHER" id="PTHR43599:SF3">
    <property type="entry name" value="SI:DKEY-6E2.2"/>
    <property type="match status" value="1"/>
</dbReference>
<dbReference type="Gene3D" id="3.30.470.20">
    <property type="entry name" value="ATP-grasp fold, B domain"/>
    <property type="match status" value="1"/>
</dbReference>
<evidence type="ECO:0000256" key="5">
    <source>
        <dbReference type="ARBA" id="ARBA00022598"/>
    </source>
</evidence>
<evidence type="ECO:0000256" key="1">
    <source>
        <dbReference type="ARBA" id="ARBA00004672"/>
    </source>
</evidence>
<comment type="similarity">
    <text evidence="2 11">Belongs to the SAICAR synthetase family.</text>
</comment>
<dbReference type="InterPro" id="IPR050089">
    <property type="entry name" value="SAICAR_synthetase"/>
</dbReference>
<dbReference type="Proteomes" id="UP000255549">
    <property type="component" value="Unassembled WGS sequence"/>
</dbReference>
<keyword evidence="14" id="KW-1185">Reference proteome</keyword>
<dbReference type="Pfam" id="PF01259">
    <property type="entry name" value="SAICAR_synt"/>
    <property type="match status" value="1"/>
</dbReference>
<evidence type="ECO:0000256" key="10">
    <source>
        <dbReference type="ARBA" id="ARBA00048475"/>
    </source>
</evidence>